<dbReference type="Proteomes" id="UP000626148">
    <property type="component" value="Unassembled WGS sequence"/>
</dbReference>
<dbReference type="EMBL" id="BMXR01000001">
    <property type="protein sequence ID" value="GGX39390.1"/>
    <property type="molecule type" value="Genomic_DNA"/>
</dbReference>
<evidence type="ECO:0000256" key="1">
    <source>
        <dbReference type="SAM" id="Phobius"/>
    </source>
</evidence>
<feature type="transmembrane region" description="Helical" evidence="1">
    <location>
        <begin position="28"/>
        <end position="49"/>
    </location>
</feature>
<organism evidence="2 3">
    <name type="scientific">Saccharospirillum salsuginis</name>
    <dbReference type="NCBI Taxonomy" id="418750"/>
    <lineage>
        <taxon>Bacteria</taxon>
        <taxon>Pseudomonadati</taxon>
        <taxon>Pseudomonadota</taxon>
        <taxon>Gammaproteobacteria</taxon>
        <taxon>Oceanospirillales</taxon>
        <taxon>Saccharospirillaceae</taxon>
        <taxon>Saccharospirillum</taxon>
    </lineage>
</organism>
<dbReference type="AlphaFoldDB" id="A0A918JZY2"/>
<keyword evidence="3" id="KW-1185">Reference proteome</keyword>
<sequence>MTLLLFYLGLTLIVVGYAWLLAEAFRDSMFWGLVVLVPPLSLVYGLWSIRQHWRPTGLMLLGLGLMFGMMPAFGY</sequence>
<accession>A0A918JZY2</accession>
<keyword evidence="1" id="KW-0472">Membrane</keyword>
<evidence type="ECO:0000313" key="3">
    <source>
        <dbReference type="Proteomes" id="UP000626148"/>
    </source>
</evidence>
<keyword evidence="1" id="KW-1133">Transmembrane helix</keyword>
<proteinExistence type="predicted"/>
<gene>
    <name evidence="2" type="ORF">GCM10007392_02180</name>
</gene>
<evidence type="ECO:0000313" key="2">
    <source>
        <dbReference type="EMBL" id="GGX39390.1"/>
    </source>
</evidence>
<keyword evidence="1" id="KW-0812">Transmembrane</keyword>
<dbReference type="RefSeq" id="WP_189606649.1">
    <property type="nucleotide sequence ID" value="NZ_BMXR01000001.1"/>
</dbReference>
<feature type="transmembrane region" description="Helical" evidence="1">
    <location>
        <begin position="56"/>
        <end position="74"/>
    </location>
</feature>
<reference evidence="2" key="2">
    <citation type="submission" date="2020-09" db="EMBL/GenBank/DDBJ databases">
        <authorList>
            <person name="Sun Q."/>
            <person name="Kim S."/>
        </authorList>
    </citation>
    <scope>NUCLEOTIDE SEQUENCE</scope>
    <source>
        <strain evidence="2">KCTC 22169</strain>
    </source>
</reference>
<protein>
    <submittedName>
        <fullName evidence="2">Uncharacterized protein</fullName>
    </submittedName>
</protein>
<comment type="caution">
    <text evidence="2">The sequence shown here is derived from an EMBL/GenBank/DDBJ whole genome shotgun (WGS) entry which is preliminary data.</text>
</comment>
<name>A0A918JZY2_9GAMM</name>
<reference evidence="2" key="1">
    <citation type="journal article" date="2014" name="Int. J. Syst. Evol. Microbiol.">
        <title>Complete genome sequence of Corynebacterium casei LMG S-19264T (=DSM 44701T), isolated from a smear-ripened cheese.</title>
        <authorList>
            <consortium name="US DOE Joint Genome Institute (JGI-PGF)"/>
            <person name="Walter F."/>
            <person name="Albersmeier A."/>
            <person name="Kalinowski J."/>
            <person name="Ruckert C."/>
        </authorList>
    </citation>
    <scope>NUCLEOTIDE SEQUENCE</scope>
    <source>
        <strain evidence="2">KCTC 22169</strain>
    </source>
</reference>